<dbReference type="GO" id="GO:0016491">
    <property type="term" value="F:oxidoreductase activity"/>
    <property type="evidence" value="ECO:0007669"/>
    <property type="project" value="UniProtKB-KW"/>
</dbReference>
<gene>
    <name evidence="2" type="ORF">ACFO5R_20525</name>
</gene>
<dbReference type="InterPro" id="IPR036188">
    <property type="entry name" value="FAD/NAD-bd_sf"/>
</dbReference>
<dbReference type="Gene3D" id="3.50.50.60">
    <property type="entry name" value="FAD/NAD(P)-binding domain"/>
    <property type="match status" value="1"/>
</dbReference>
<feature type="domain" description="Amine oxidase" evidence="1">
    <location>
        <begin position="14"/>
        <end position="428"/>
    </location>
</feature>
<dbReference type="Proteomes" id="UP001595898">
    <property type="component" value="Unassembled WGS sequence"/>
</dbReference>
<protein>
    <submittedName>
        <fullName evidence="2">NAD(P)/FAD-dependent oxidoreductase</fullName>
        <ecNumber evidence="2">1.-.-.-</ecNumber>
    </submittedName>
</protein>
<sequence>MTRTPRVIVVGGGLAGLVAARHLAAGGADVTLFEREETPGGRVRTREGDGFRLDRGFQVLFTAYPAVQRELDLDALDLRRFAPGATIARPNHRSTLSDPIRDPAALPATLFNPDVSLGDKLRVARLRWDLLRTDPDAIFDGTEPDDVSIDAFLRDRGFSDRFVERFAAPFYGGITLDRSLSTSKRVFEYTFRALAAGDTAVPAAGMGAIPEQLAETAREAGAAIETGIDVADVAADRNADGAGGTTVTAGEESIAADAVVVATDPPTARDLTGVESIPTEARACVTQYYELPARTDLETGRRLLLNATETGPNHVVPHSAVAPEYAPDDATLISATYLGEREERDEELADRTRDALAGWYPERRFDGFETLHTDRIEFAQFAQPPGIHDRLPDPRDPAGPIYLAGDYTRWSSIQGAMESGRQAAKAVIDDLSR</sequence>
<evidence type="ECO:0000313" key="3">
    <source>
        <dbReference type="Proteomes" id="UP001595898"/>
    </source>
</evidence>
<dbReference type="EC" id="1.-.-.-" evidence="2"/>
<evidence type="ECO:0000313" key="2">
    <source>
        <dbReference type="EMBL" id="MFC4544318.1"/>
    </source>
</evidence>
<proteinExistence type="predicted"/>
<dbReference type="PANTHER" id="PTHR42841">
    <property type="entry name" value="AMINE OXIDASE"/>
    <property type="match status" value="1"/>
</dbReference>
<dbReference type="EMBL" id="JBHSFA010000011">
    <property type="protein sequence ID" value="MFC4544318.1"/>
    <property type="molecule type" value="Genomic_DNA"/>
</dbReference>
<evidence type="ECO:0000259" key="1">
    <source>
        <dbReference type="Pfam" id="PF01593"/>
    </source>
</evidence>
<reference evidence="2 3" key="1">
    <citation type="journal article" date="2019" name="Int. J. Syst. Evol. Microbiol.">
        <title>The Global Catalogue of Microorganisms (GCM) 10K type strain sequencing project: providing services to taxonomists for standard genome sequencing and annotation.</title>
        <authorList>
            <consortium name="The Broad Institute Genomics Platform"/>
            <consortium name="The Broad Institute Genome Sequencing Center for Infectious Disease"/>
            <person name="Wu L."/>
            <person name="Ma J."/>
        </authorList>
    </citation>
    <scope>NUCLEOTIDE SEQUENCE [LARGE SCALE GENOMIC DNA]</scope>
    <source>
        <strain evidence="2 3">WLHS5</strain>
    </source>
</reference>
<name>A0ABD5PUX1_9EURY</name>
<dbReference type="PRINTS" id="PR00419">
    <property type="entry name" value="ADXRDTASE"/>
</dbReference>
<dbReference type="AlphaFoldDB" id="A0ABD5PUX1"/>
<keyword evidence="3" id="KW-1185">Reference proteome</keyword>
<dbReference type="RefSeq" id="WP_250141053.1">
    <property type="nucleotide sequence ID" value="NZ_JALIQP010000003.1"/>
</dbReference>
<dbReference type="InterPro" id="IPR002937">
    <property type="entry name" value="Amino_oxidase"/>
</dbReference>
<accession>A0ABD5PUX1</accession>
<dbReference type="SUPFAM" id="SSF51905">
    <property type="entry name" value="FAD/NAD(P)-binding domain"/>
    <property type="match status" value="1"/>
</dbReference>
<keyword evidence="2" id="KW-0560">Oxidoreductase</keyword>
<comment type="caution">
    <text evidence="2">The sequence shown here is derived from an EMBL/GenBank/DDBJ whole genome shotgun (WGS) entry which is preliminary data.</text>
</comment>
<dbReference type="Pfam" id="PF01593">
    <property type="entry name" value="Amino_oxidase"/>
    <property type="match status" value="1"/>
</dbReference>
<organism evidence="2 3">
    <name type="scientific">Halosolutus amylolyticus</name>
    <dbReference type="NCBI Taxonomy" id="2932267"/>
    <lineage>
        <taxon>Archaea</taxon>
        <taxon>Methanobacteriati</taxon>
        <taxon>Methanobacteriota</taxon>
        <taxon>Stenosarchaea group</taxon>
        <taxon>Halobacteria</taxon>
        <taxon>Halobacteriales</taxon>
        <taxon>Natrialbaceae</taxon>
        <taxon>Halosolutus</taxon>
    </lineage>
</organism>